<evidence type="ECO:0000313" key="3">
    <source>
        <dbReference type="EMBL" id="VUZ93431.1"/>
    </source>
</evidence>
<feature type="compositionally biased region" description="Basic and acidic residues" evidence="1">
    <location>
        <begin position="403"/>
        <end position="418"/>
    </location>
</feature>
<dbReference type="AlphaFoldDB" id="A0A564ZP07"/>
<protein>
    <submittedName>
        <fullName evidence="3">VIR protein</fullName>
    </submittedName>
</protein>
<feature type="compositionally biased region" description="Basic and acidic residues" evidence="1">
    <location>
        <begin position="258"/>
        <end position="267"/>
    </location>
</feature>
<dbReference type="VEuPathDB" id="PlasmoDB:PVX_005045"/>
<proteinExistence type="predicted"/>
<accession>A0A564ZP07</accession>
<dbReference type="OrthoDB" id="10300812at2759"/>
<name>A0A564ZP07_PLAVI</name>
<dbReference type="Pfam" id="PF05795">
    <property type="entry name" value="Plasmodium_Vir"/>
    <property type="match status" value="1"/>
</dbReference>
<feature type="region of interest" description="Disordered" evidence="1">
    <location>
        <begin position="248"/>
        <end position="292"/>
    </location>
</feature>
<dbReference type="VEuPathDB" id="PlasmoDB:PVP01_0220100"/>
<dbReference type="VEuPathDB" id="PlasmoDB:PVPAM_060036200"/>
<keyword evidence="2" id="KW-1133">Transmembrane helix</keyword>
<evidence type="ECO:0000313" key="4">
    <source>
        <dbReference type="Proteomes" id="UP000220605"/>
    </source>
</evidence>
<reference evidence="4" key="1">
    <citation type="submission" date="2016-07" db="EMBL/GenBank/DDBJ databases">
        <authorList>
            <consortium name="Pathogen Informatics"/>
        </authorList>
    </citation>
    <scope>NUCLEOTIDE SEQUENCE [LARGE SCALE GENOMIC DNA]</scope>
</reference>
<dbReference type="Proteomes" id="UP000220605">
    <property type="component" value="Chromosome 2"/>
</dbReference>
<sequence>MAKPAVAQLSVEALERSAIPLNLHRMHEKFFVKKGNISETGNYCNVFDIKVKENKEAKELCNNVVQFLKKIAVKTAGEESNNLCSYLPYWLYDEIWGIHLDRKKNIEHIPFVKNLIDAVNNASSKIPNNKCSRLPYYSHINLDEWKKRKISYIYFKKYNEIEGMINAPKKDNCNNHYKYLNNVASLYKLYNQSNCTGFGSWFVTSDYFICGSKYDPSKLLLKVATCKDQVPLRSSGGGGGFSISSLFGGSSSSSGSSEGKEATRERAPGSVLKAGSHTPVKGAGSDVPTQGAKLTVVAPPRNVESAPRGRQLIQEKLTVPFGDQKTQVHMEHMSISNGENASPSEGSNDSYNFLQSTQKILKSEYFPHSVVGASIVGVFNFLFYYFRTTPIRSPTNKRKKKERKPEDNYYDTHEEELTRYGSQQSFAETQMSDAYLSYQPKGYYNS</sequence>
<evidence type="ECO:0000256" key="2">
    <source>
        <dbReference type="SAM" id="Phobius"/>
    </source>
</evidence>
<keyword evidence="2" id="KW-0812">Transmembrane</keyword>
<keyword evidence="2" id="KW-0472">Membrane</keyword>
<gene>
    <name evidence="3" type="ORF">PVP01_0220100</name>
</gene>
<feature type="transmembrane region" description="Helical" evidence="2">
    <location>
        <begin position="365"/>
        <end position="386"/>
    </location>
</feature>
<feature type="compositionally biased region" description="Low complexity" evidence="1">
    <location>
        <begin position="248"/>
        <end position="257"/>
    </location>
</feature>
<dbReference type="VEuPathDB" id="PlasmoDB:PVW1_120088700"/>
<feature type="region of interest" description="Disordered" evidence="1">
    <location>
        <begin position="394"/>
        <end position="424"/>
    </location>
</feature>
<organism evidence="3 4">
    <name type="scientific">Plasmodium vivax</name>
    <name type="common">malaria parasite P. vivax</name>
    <dbReference type="NCBI Taxonomy" id="5855"/>
    <lineage>
        <taxon>Eukaryota</taxon>
        <taxon>Sar</taxon>
        <taxon>Alveolata</taxon>
        <taxon>Apicomplexa</taxon>
        <taxon>Aconoidasida</taxon>
        <taxon>Haemosporida</taxon>
        <taxon>Plasmodiidae</taxon>
        <taxon>Plasmodium</taxon>
        <taxon>Plasmodium (Plasmodium)</taxon>
    </lineage>
</organism>
<dbReference type="InterPro" id="IPR008780">
    <property type="entry name" value="Plasmodium_Vir"/>
</dbReference>
<dbReference type="EMBL" id="LT635613">
    <property type="protein sequence ID" value="VUZ93431.1"/>
    <property type="molecule type" value="Genomic_DNA"/>
</dbReference>
<evidence type="ECO:0000256" key="1">
    <source>
        <dbReference type="SAM" id="MobiDB-lite"/>
    </source>
</evidence>